<protein>
    <submittedName>
        <fullName evidence="6">FG-GAP-like repeat-containing protein</fullName>
    </submittedName>
</protein>
<dbReference type="Proteomes" id="UP001321520">
    <property type="component" value="Chromosome"/>
</dbReference>
<evidence type="ECO:0000313" key="6">
    <source>
        <dbReference type="EMBL" id="WKD48752.1"/>
    </source>
</evidence>
<dbReference type="Pfam" id="PF13517">
    <property type="entry name" value="FG-GAP_3"/>
    <property type="match status" value="2"/>
</dbReference>
<keyword evidence="2" id="KW-0964">Secreted</keyword>
<keyword evidence="3 5" id="KW-0732">Signal</keyword>
<proteinExistence type="predicted"/>
<feature type="signal peptide" evidence="5">
    <location>
        <begin position="1"/>
        <end position="26"/>
    </location>
</feature>
<dbReference type="InterPro" id="IPR050708">
    <property type="entry name" value="T6SS_VgrG/RHS"/>
</dbReference>
<dbReference type="SUPFAM" id="SSF69318">
    <property type="entry name" value="Integrin alpha N-terminal domain"/>
    <property type="match status" value="2"/>
</dbReference>
<dbReference type="NCBIfam" id="TIGR01643">
    <property type="entry name" value="YD_repeat_2x"/>
    <property type="match status" value="3"/>
</dbReference>
<dbReference type="InterPro" id="IPR006530">
    <property type="entry name" value="YD"/>
</dbReference>
<keyword evidence="7" id="KW-1185">Reference proteome</keyword>
<accession>A0ABY9E8U6</accession>
<evidence type="ECO:0000256" key="5">
    <source>
        <dbReference type="SAM" id="SignalP"/>
    </source>
</evidence>
<dbReference type="Pfam" id="PF03534">
    <property type="entry name" value="SpvB"/>
    <property type="match status" value="1"/>
</dbReference>
<dbReference type="Gene3D" id="2.130.10.130">
    <property type="entry name" value="Integrin alpha, N-terminal"/>
    <property type="match status" value="1"/>
</dbReference>
<dbReference type="Pfam" id="PF05593">
    <property type="entry name" value="RHS_repeat"/>
    <property type="match status" value="1"/>
</dbReference>
<dbReference type="NCBIfam" id="TIGR03696">
    <property type="entry name" value="Rhs_assc_core"/>
    <property type="match status" value="1"/>
</dbReference>
<dbReference type="RefSeq" id="WP_301414526.1">
    <property type="nucleotide sequence ID" value="NZ_CP098023.1"/>
</dbReference>
<dbReference type="InterPro" id="IPR028994">
    <property type="entry name" value="Integrin_alpha_N"/>
</dbReference>
<reference evidence="6 7" key="1">
    <citation type="submission" date="2022-05" db="EMBL/GenBank/DDBJ databases">
        <title>Microbulbifer sp. nov., isolated from sponge.</title>
        <authorList>
            <person name="Gao L."/>
        </authorList>
    </citation>
    <scope>NUCLEOTIDE SEQUENCE [LARGE SCALE GENOMIC DNA]</scope>
    <source>
        <strain evidence="6 7">MI-G</strain>
    </source>
</reference>
<dbReference type="PANTHER" id="PTHR32305">
    <property type="match status" value="1"/>
</dbReference>
<evidence type="ECO:0000256" key="4">
    <source>
        <dbReference type="ARBA" id="ARBA00023026"/>
    </source>
</evidence>
<keyword evidence="4" id="KW-0843">Virulence</keyword>
<name>A0ABY9E8U6_9GAMM</name>
<evidence type="ECO:0000256" key="3">
    <source>
        <dbReference type="ARBA" id="ARBA00022729"/>
    </source>
</evidence>
<evidence type="ECO:0000256" key="1">
    <source>
        <dbReference type="ARBA" id="ARBA00004613"/>
    </source>
</evidence>
<evidence type="ECO:0000256" key="2">
    <source>
        <dbReference type="ARBA" id="ARBA00022525"/>
    </source>
</evidence>
<dbReference type="InterPro" id="IPR013517">
    <property type="entry name" value="FG-GAP"/>
</dbReference>
<feature type="chain" id="PRO_5045898297" evidence="5">
    <location>
        <begin position="27"/>
        <end position="2141"/>
    </location>
</feature>
<dbReference type="Gene3D" id="2.180.10.10">
    <property type="entry name" value="RHS repeat-associated core"/>
    <property type="match status" value="2"/>
</dbReference>
<dbReference type="Gene3D" id="2.40.128.340">
    <property type="match status" value="2"/>
</dbReference>
<sequence length="2141" mass="235445">MLNTIYRRWYWLSFFFLFSFSAFALAFDHPIHDSSVGSTGSQHEVGTDGSANYSIPIYVVPGKSGIQPDLALSYSSNAGNGLLGVGWSLSGLSVIHRCAATLKQDGFIGSIAFDDKDKFCLNGKRLVAYSGAYGKHLTEYRTVDESFSKIVSYGQAGGAPAYFKVWTRSGQTHTYGSTDNSRIEAQGRNSVYIWALYSIEDSFRNYLTIQYFEDQANGYYHPTRIDYTGNHVVGIQPYNSVRFEYEDRSDKFIAYVGGSLQKNLRRLSKVKSYSANTLVREYTLTYQEAAVTKKSQLQSIKECSGDRSCLPETRFTWQNEGTGTFQVSKYTKPSGHNANLDMYPSTGDFNGDGIADLGWAGISANNGQIVTKSYIALASGNGHFGASIVSSMVGSNGHAGEFDGDGITDFGIALYDEKKSTLNIRVSFNKGNGQFESRKSYNFNIGLDPVFLTIDNYVTRYEDLNGDGLTDIVLIVQRKDFTYIGTVLNEGDGVFRKVNHKTLYDSQLFKFANHTTQKPMTADVNGDGLADLLWAFRSEKGLRTYTILNEGGGRFSRVTGSSPSNGNFISYSPAITADYNGDGLTDLVWTYKYNGGLRAYTALSKGDGTFSTAIYNAPRSNGNFENYDPAIIGDFNGDGLTDLVWTYKFNGGIRAYTALGIGNGKFAAARYNAPHTSGNFTPYKTIRAGDFNGDGLTDLAWIAKNNVGMHFHTALAVGEGSNSLMVKVTNGFDHLTAFTYKPMTDSNVYTKNTDATYPIIDLQFSRPVVSRVITSNGIGGVFTNHYTYKGFKVHIAGHGSLGFQEMTTKNVNTGTATTTTFSQNYAAYTQGSVDRVKTVAGNGTVLSDTSNQWKAIEEGTGAKRRYRTQLQRTEVTKRDLNNAFLHREVNSYIYDGFDNLTSLSSKTYDNAGQLLRSATTTNAYVNNTGSSWILGLLQKVTVKEQTTGKTQKIRKSAWTYNTNTGKALTEKILHPSTEAVLQQTHFENIDYFGNHRRTRITGPDFDARQSTMAYDSTGRFVVKATNALGHVATSNYYPDGHINAGMVKTSTDSNQITTHYLYDSFGRATTTTYAYGTDEPIRSRTSFQWCRNMRGLCPARAVYGIVKSSDGGSASRVFIDRLGREIKRSTQALDGRFAHVSSRYNAQGRTESVSEPRFNGSPEYLTTIEYDALGRATRSTDATGRVDTVQYNGLTQTARTDINGLNQKKVETRDSLGQLTMVHDTAGQRISYQYDSSGNMTLVTNHAGNVTRIEYDALGRKEAMDDPDKGLWRYTYNGLGQLLTQTNARGEVTCNAYDLLGRMVRRVDNYKGNLPTGLGVASDASDGCANPGSDNQTTRWTYDAVNALGKLFRVNSPDYQETLVYDRYARETETRWFIAGPTPSQAVTYKVKTQYDALHRPETVTYPGIGLKVETVYNDIGFPVEIKNANNNITYQRVAQTDARGNILEENLGNGLSTFRVYDAITGRIGGIGTYRPLDTSSPSVQHLEFDFDAIGNLTERTDYLQQFSEQFTYDNLNRLRTSHSDFGNGDIRTNAVTYDALGNILSKTGVGNYSYGGTTCGRRAGPHAVTTISAPKATSYCYDANGNMTSGDGRTIQYSYFDKPTLITKGSKSTAFKYGPERNRFQRIDREGGNTTTTTYIGGLYEKVEKSNGSVEERHFIGGSAIVTIYDRNGNFGNTKTRYLHKDHLGSITAITDEQMNLVEEFSFDAWGKRRAPSLARLEQLLNKPWASMTAYEKDNLTLNPWDLASSITNKGFTGHEQLDGVGLIHMNGRVYDAEIGRFLGADPFIQDRTNLQALNRYSYVLNNPLSYTDPSGYFFKKLFKKIGKIFKKAWKGIKNVAKGIFKGIKRQLQAVGKVLNAIPGLSTVVGIAIAIVASPAAAEIYFQALAYLNTAISLANGAPIGDVLTGFAVGMVVGGISGGLGDVLAQTSLGVAGHYVASGLVGGVAAKALGGRFKDGFAGGLLSAGVRHAMGHFDKVAQPKLTAQKGSGDVEICDCEQNSGLDARVKEISNAIGLSDSEFDVAFASKSEIEIATNGEPAWGTVNKNGTILIDKSLATRMNGTRFTQTLAEEMVHVVQIRTGYYKLISQTYQRYAIEAEATGWVISRGVSLGLRGSDFVEYKRVHRMWTRKWKNERY</sequence>
<evidence type="ECO:0000313" key="7">
    <source>
        <dbReference type="Proteomes" id="UP001321520"/>
    </source>
</evidence>
<dbReference type="InterPro" id="IPR003284">
    <property type="entry name" value="Sal_SpvB"/>
</dbReference>
<gene>
    <name evidence="6" type="ORF">M8T91_12630</name>
</gene>
<dbReference type="EMBL" id="CP098023">
    <property type="protein sequence ID" value="WKD48752.1"/>
    <property type="molecule type" value="Genomic_DNA"/>
</dbReference>
<dbReference type="InterPro" id="IPR022385">
    <property type="entry name" value="Rhs_assc_core"/>
</dbReference>
<organism evidence="6 7">
    <name type="scientific">Microbulbifer spongiae</name>
    <dbReference type="NCBI Taxonomy" id="2944933"/>
    <lineage>
        <taxon>Bacteria</taxon>
        <taxon>Pseudomonadati</taxon>
        <taxon>Pseudomonadota</taxon>
        <taxon>Gammaproteobacteria</taxon>
        <taxon>Cellvibrionales</taxon>
        <taxon>Microbulbiferaceae</taxon>
        <taxon>Microbulbifer</taxon>
    </lineage>
</organism>
<dbReference type="InterPro" id="IPR031325">
    <property type="entry name" value="RHS_repeat"/>
</dbReference>
<dbReference type="PANTHER" id="PTHR32305:SF15">
    <property type="entry name" value="PROTEIN RHSA-RELATED"/>
    <property type="match status" value="1"/>
</dbReference>
<comment type="subcellular location">
    <subcellularLocation>
        <location evidence="1">Secreted</location>
    </subcellularLocation>
</comment>